<evidence type="ECO:0000313" key="10">
    <source>
        <dbReference type="Proteomes" id="UP000018680"/>
    </source>
</evidence>
<dbReference type="InterPro" id="IPR035906">
    <property type="entry name" value="MetI-like_sf"/>
</dbReference>
<comment type="function">
    <text evidence="6">Part of the binding-protein-dependent transport system for phosphate; probably responsible for the translocation of the substrate across the membrane.</text>
</comment>
<organism evidence="9 10">
    <name type="scientific">Salinispira pacifica</name>
    <dbReference type="NCBI Taxonomy" id="1307761"/>
    <lineage>
        <taxon>Bacteria</taxon>
        <taxon>Pseudomonadati</taxon>
        <taxon>Spirochaetota</taxon>
        <taxon>Spirochaetia</taxon>
        <taxon>Spirochaetales</taxon>
        <taxon>Spirochaetaceae</taxon>
        <taxon>Salinispira</taxon>
    </lineage>
</organism>
<evidence type="ECO:0000256" key="7">
    <source>
        <dbReference type="SAM" id="MobiDB-lite"/>
    </source>
</evidence>
<dbReference type="OrthoDB" id="9807065at2"/>
<feature type="transmembrane region" description="Helical" evidence="5">
    <location>
        <begin position="220"/>
        <end position="241"/>
    </location>
</feature>
<keyword evidence="6" id="KW-1003">Cell membrane</keyword>
<evidence type="ECO:0000256" key="1">
    <source>
        <dbReference type="ARBA" id="ARBA00004651"/>
    </source>
</evidence>
<protein>
    <recommendedName>
        <fullName evidence="6">Phosphate transport system permease protein</fullName>
    </recommendedName>
</protein>
<dbReference type="eggNOG" id="COG0573">
    <property type="taxonomic scope" value="Bacteria"/>
</dbReference>
<accession>V5WFD6</accession>
<feature type="domain" description="ABC transmembrane type-1" evidence="8">
    <location>
        <begin position="94"/>
        <end position="308"/>
    </location>
</feature>
<dbReference type="GO" id="GO:0005315">
    <property type="term" value="F:phosphate transmembrane transporter activity"/>
    <property type="evidence" value="ECO:0007669"/>
    <property type="project" value="InterPro"/>
</dbReference>
<dbReference type="STRING" id="1307761.L21SP2_0464"/>
<dbReference type="KEGG" id="slr:L21SP2_0464"/>
<evidence type="ECO:0000256" key="6">
    <source>
        <dbReference type="RuleBase" id="RU363054"/>
    </source>
</evidence>
<feature type="transmembrane region" description="Helical" evidence="5">
    <location>
        <begin position="169"/>
        <end position="188"/>
    </location>
</feature>
<evidence type="ECO:0000313" key="9">
    <source>
        <dbReference type="EMBL" id="AHC13896.1"/>
    </source>
</evidence>
<dbReference type="PATRIC" id="fig|1307761.3.peg.464"/>
<keyword evidence="10" id="KW-1185">Reference proteome</keyword>
<dbReference type="EMBL" id="CP006939">
    <property type="protein sequence ID" value="AHC13896.1"/>
    <property type="molecule type" value="Genomic_DNA"/>
</dbReference>
<feature type="transmembrane region" description="Helical" evidence="5">
    <location>
        <begin position="287"/>
        <end position="307"/>
    </location>
</feature>
<dbReference type="SUPFAM" id="SSF161098">
    <property type="entry name" value="MetI-like"/>
    <property type="match status" value="1"/>
</dbReference>
<comment type="subcellular location">
    <subcellularLocation>
        <location evidence="1 5">Cell membrane</location>
        <topology evidence="1 5">Multi-pass membrane protein</topology>
    </subcellularLocation>
</comment>
<dbReference type="PANTHER" id="PTHR42727:SF1">
    <property type="entry name" value="PHOSPHATE TRANSPORT SYSTEM PERMEASE"/>
    <property type="match status" value="1"/>
</dbReference>
<proteinExistence type="inferred from homology"/>
<dbReference type="NCBIfam" id="TIGR02138">
    <property type="entry name" value="phosphate_pstC"/>
    <property type="match status" value="1"/>
</dbReference>
<dbReference type="GO" id="GO:0006817">
    <property type="term" value="P:phosphate ion transport"/>
    <property type="evidence" value="ECO:0007669"/>
    <property type="project" value="UniProtKB-KW"/>
</dbReference>
<dbReference type="InterPro" id="IPR011864">
    <property type="entry name" value="Phosphate_PstC"/>
</dbReference>
<evidence type="ECO:0000259" key="8">
    <source>
        <dbReference type="PROSITE" id="PS50928"/>
    </source>
</evidence>
<evidence type="ECO:0000256" key="5">
    <source>
        <dbReference type="RuleBase" id="RU363032"/>
    </source>
</evidence>
<keyword evidence="2 5" id="KW-0812">Transmembrane</keyword>
<feature type="region of interest" description="Disordered" evidence="7">
    <location>
        <begin position="1"/>
        <end position="24"/>
    </location>
</feature>
<feature type="transmembrane region" description="Helical" evidence="5">
    <location>
        <begin position="130"/>
        <end position="149"/>
    </location>
</feature>
<gene>
    <name evidence="9" type="ORF">L21SP2_0464</name>
</gene>
<dbReference type="GO" id="GO:0005886">
    <property type="term" value="C:plasma membrane"/>
    <property type="evidence" value="ECO:0007669"/>
    <property type="project" value="UniProtKB-SubCell"/>
</dbReference>
<keyword evidence="3 5" id="KW-1133">Transmembrane helix</keyword>
<dbReference type="Pfam" id="PF00528">
    <property type="entry name" value="BPD_transp_1"/>
    <property type="match status" value="1"/>
</dbReference>
<dbReference type="PANTHER" id="PTHR42727">
    <property type="entry name" value="PHOSPHATE TRANSPORT SYSTEM PERMEASE PROTEIN"/>
    <property type="match status" value="1"/>
</dbReference>
<keyword evidence="5" id="KW-0813">Transport</keyword>
<sequence>MSEHTSLETSPGNSAGGDPASPEISFAKRSRPHESIIQGVLFAMAIMSILTTAGIVIILTTDSMLFWREVSVWEFFTSKTWQPMLGRIGVLPLLNSTIMTSTIAMLVATPLGLFVAIYLSEYAPPNVKSVLKPILEILAGVPTVVYGYFALTFMTPLLKSIFGAEVVNIYNTASAGIVMGILILPLIASMTEDALSAVPDSLRQAAHGLGATKMETSIQIVVPAAISGIAAAFIVGISRAIGETMIVALAAGAGPNFTFNPFEAAETLTGYIVRISGGDVSYNTIDYNSIFALGLLLFVFTLILNIISRQIVKRYREVYE</sequence>
<dbReference type="Gene3D" id="1.10.3720.10">
    <property type="entry name" value="MetI-like"/>
    <property type="match status" value="1"/>
</dbReference>
<name>V5WFD6_9SPIO</name>
<dbReference type="InterPro" id="IPR000515">
    <property type="entry name" value="MetI-like"/>
</dbReference>
<dbReference type="PROSITE" id="PS50928">
    <property type="entry name" value="ABC_TM1"/>
    <property type="match status" value="1"/>
</dbReference>
<dbReference type="Proteomes" id="UP000018680">
    <property type="component" value="Chromosome"/>
</dbReference>
<keyword evidence="6" id="KW-0592">Phosphate transport</keyword>
<evidence type="ECO:0000256" key="2">
    <source>
        <dbReference type="ARBA" id="ARBA00022692"/>
    </source>
</evidence>
<comment type="similarity">
    <text evidence="6">Belongs to the binding-protein-dependent transport system permease family. CysTW subfamily.</text>
</comment>
<feature type="transmembrane region" description="Helical" evidence="5">
    <location>
        <begin position="93"/>
        <end position="118"/>
    </location>
</feature>
<evidence type="ECO:0000256" key="4">
    <source>
        <dbReference type="ARBA" id="ARBA00023136"/>
    </source>
</evidence>
<dbReference type="RefSeq" id="WP_024266828.1">
    <property type="nucleotide sequence ID" value="NC_023035.1"/>
</dbReference>
<dbReference type="HOGENOM" id="CLU_033621_1_0_12"/>
<keyword evidence="4 5" id="KW-0472">Membrane</keyword>
<feature type="transmembrane region" description="Helical" evidence="5">
    <location>
        <begin position="36"/>
        <end position="59"/>
    </location>
</feature>
<dbReference type="CDD" id="cd06261">
    <property type="entry name" value="TM_PBP2"/>
    <property type="match status" value="1"/>
</dbReference>
<evidence type="ECO:0000256" key="3">
    <source>
        <dbReference type="ARBA" id="ARBA00022989"/>
    </source>
</evidence>
<reference evidence="9 10" key="1">
    <citation type="journal article" date="2015" name="Stand. Genomic Sci.">
        <title>Complete genome sequence and description of Salinispira pacifica gen. nov., sp. nov., a novel spirochaete isolated form a hypersaline microbial mat.</title>
        <authorList>
            <person name="Ben Hania W."/>
            <person name="Joseph M."/>
            <person name="Schumann P."/>
            <person name="Bunk B."/>
            <person name="Fiebig A."/>
            <person name="Sproer C."/>
            <person name="Klenk H.P."/>
            <person name="Fardeau M.L."/>
            <person name="Spring S."/>
        </authorList>
    </citation>
    <scope>NUCLEOTIDE SEQUENCE [LARGE SCALE GENOMIC DNA]</scope>
    <source>
        <strain evidence="9 10">L21-RPul-D2</strain>
    </source>
</reference>
<dbReference type="AlphaFoldDB" id="V5WFD6"/>